<keyword evidence="1" id="KW-1133">Transmembrane helix</keyword>
<reference evidence="2 3" key="1">
    <citation type="submission" date="2016-04" db="EMBL/GenBank/DDBJ databases">
        <authorList>
            <person name="Chen L."/>
            <person name="Zhuang W."/>
            <person name="Wang G."/>
        </authorList>
    </citation>
    <scope>NUCLEOTIDE SEQUENCE [LARGE SCALE GENOMIC DNA]</scope>
    <source>
        <strain evidence="3">GR20</strain>
    </source>
</reference>
<keyword evidence="3" id="KW-1185">Reference proteome</keyword>
<gene>
    <name evidence="2" type="ORF">A4D02_27730</name>
</gene>
<evidence type="ECO:0000313" key="2">
    <source>
        <dbReference type="EMBL" id="OQP49870.1"/>
    </source>
</evidence>
<feature type="transmembrane region" description="Helical" evidence="1">
    <location>
        <begin position="70"/>
        <end position="88"/>
    </location>
</feature>
<name>A0ABX3P0B8_9BACT</name>
<comment type="caution">
    <text evidence="2">The sequence shown here is derived from an EMBL/GenBank/DDBJ whole genome shotgun (WGS) entry which is preliminary data.</text>
</comment>
<dbReference type="Proteomes" id="UP000192277">
    <property type="component" value="Unassembled WGS sequence"/>
</dbReference>
<keyword evidence="1" id="KW-0472">Membrane</keyword>
<organism evidence="2 3">
    <name type="scientific">Niastella koreensis</name>
    <dbReference type="NCBI Taxonomy" id="354356"/>
    <lineage>
        <taxon>Bacteria</taxon>
        <taxon>Pseudomonadati</taxon>
        <taxon>Bacteroidota</taxon>
        <taxon>Chitinophagia</taxon>
        <taxon>Chitinophagales</taxon>
        <taxon>Chitinophagaceae</taxon>
        <taxon>Niastella</taxon>
    </lineage>
</organism>
<dbReference type="EMBL" id="LWBO01000009">
    <property type="protein sequence ID" value="OQP49870.1"/>
    <property type="molecule type" value="Genomic_DNA"/>
</dbReference>
<protein>
    <submittedName>
        <fullName evidence="2">Uncharacterized protein</fullName>
    </submittedName>
</protein>
<proteinExistence type="predicted"/>
<keyword evidence="1" id="KW-0812">Transmembrane</keyword>
<evidence type="ECO:0000313" key="3">
    <source>
        <dbReference type="Proteomes" id="UP000192277"/>
    </source>
</evidence>
<feature type="transmembrane region" description="Helical" evidence="1">
    <location>
        <begin position="163"/>
        <end position="183"/>
    </location>
</feature>
<sequence>MTKSLLLDTKTFFRILINYFILTILWSIACFQFDRYFGENRFGLKAIGFVTLFSLSFAFGLGLRRFIKITLLLVIFLATFFIVSFVIGPLSANLVQDSTWLSGLIMSSVAATILVMTLNHIKRIEFIYPCILTTILFALPSYFTQVRRLEDRLYWAYDIHPSISMFNLWQGLTIISLSLGCCLSRQQPTVHA</sequence>
<accession>A0ABX3P0B8</accession>
<feature type="transmembrane region" description="Helical" evidence="1">
    <location>
        <begin position="12"/>
        <end position="34"/>
    </location>
</feature>
<feature type="transmembrane region" description="Helical" evidence="1">
    <location>
        <begin position="46"/>
        <end position="63"/>
    </location>
</feature>
<feature type="transmembrane region" description="Helical" evidence="1">
    <location>
        <begin position="100"/>
        <end position="119"/>
    </location>
</feature>
<evidence type="ECO:0000256" key="1">
    <source>
        <dbReference type="SAM" id="Phobius"/>
    </source>
</evidence>
<dbReference type="PROSITE" id="PS51257">
    <property type="entry name" value="PROKAR_LIPOPROTEIN"/>
    <property type="match status" value="1"/>
</dbReference>
<feature type="transmembrane region" description="Helical" evidence="1">
    <location>
        <begin position="126"/>
        <end position="143"/>
    </location>
</feature>